<dbReference type="PIRSF" id="PIRSF000331">
    <property type="entry name" value="HpaA_HpaB"/>
    <property type="match status" value="1"/>
</dbReference>
<dbReference type="Gene3D" id="1.10.3140.10">
    <property type="entry name" value="4-hydroxybutyryl-coa dehydratase, domain 1"/>
    <property type="match status" value="1"/>
</dbReference>
<feature type="domain" description="HpaB/PvcC/4-BUDH C-terminal" evidence="5">
    <location>
        <begin position="283"/>
        <end position="478"/>
    </location>
</feature>
<evidence type="ECO:0000256" key="4">
    <source>
        <dbReference type="PIRSR" id="PIRSR000331-2"/>
    </source>
</evidence>
<dbReference type="PANTHER" id="PTHR36117">
    <property type="entry name" value="4-HYDROXYPHENYLACETATE 3-MONOOXYGENASE-RELATED"/>
    <property type="match status" value="1"/>
</dbReference>
<dbReference type="Pfam" id="PF11794">
    <property type="entry name" value="HpaB_N"/>
    <property type="match status" value="1"/>
</dbReference>
<evidence type="ECO:0000313" key="8">
    <source>
        <dbReference type="Proteomes" id="UP001329915"/>
    </source>
</evidence>
<name>A0AAU0UP39_9FIRM</name>
<dbReference type="InterPro" id="IPR009100">
    <property type="entry name" value="AcylCoA_DH/oxidase_NM_dom_sf"/>
</dbReference>
<dbReference type="EMBL" id="CP121694">
    <property type="protein sequence ID" value="WRO22302.1"/>
    <property type="molecule type" value="Genomic_DNA"/>
</dbReference>
<keyword evidence="1" id="KW-0285">Flavoprotein</keyword>
<accession>A0AAU0UP39</accession>
<evidence type="ECO:0000259" key="5">
    <source>
        <dbReference type="Pfam" id="PF03241"/>
    </source>
</evidence>
<keyword evidence="8" id="KW-1185">Reference proteome</keyword>
<dbReference type="RefSeq" id="WP_366921717.1">
    <property type="nucleotide sequence ID" value="NZ_CP121694.1"/>
</dbReference>
<dbReference type="Gene3D" id="2.40.110.10">
    <property type="entry name" value="Butyryl-CoA Dehydrogenase, subunit A, domain 2"/>
    <property type="match status" value="1"/>
</dbReference>
<dbReference type="InterPro" id="IPR036250">
    <property type="entry name" value="AcylCo_DH-like_C"/>
</dbReference>
<evidence type="ECO:0000313" key="7">
    <source>
        <dbReference type="EMBL" id="WRO22302.1"/>
    </source>
</evidence>
<gene>
    <name evidence="7" type="ORF">MFMK1_002130</name>
</gene>
<sequence>MSIRTPEEYRDSLRQLNTEIWAFGEKISDVVDHPLFVPHVNAVAATYEFSLDPTTEDLMLAESHLTSKKISRFNHIHQSVEDLLKKVKMLRMINQKTACCIQRCAGMDSLNTGHIVTYDIDQKYGTNYHERFNKYIQKVQDENIVVIGAMTDVKGNRALKPSKQKDPDLYLHVVEEREDGIVVKGAKAHLTGVTGAHEVLVFPTAALKDDEKDYAVVFSMPVDTPGVTYIFGRQSNDTRKTEQGEIDKGNAQFATVGGECIAVFDNVFVPWESVYMHGETDFAGKFVEIFAASHRQNYGACKGGIADVLIGATYLTAKYNGVETASHIKDKLVEMIHLVETLYSGSIACSSEGHKTASGAYLTNILLANVTKQNTTRLVYEIGRIAQDIGGGILATQPAEEDFRHPEIGGLIDKYLVGVDGVPTEARLRVHRLIECLSSGTALVEAMHGAGSPQAQRVFMLRQGNLGYKEKLATKIAGIDSLKN</sequence>
<dbReference type="Proteomes" id="UP001329915">
    <property type="component" value="Chromosome"/>
</dbReference>
<evidence type="ECO:0000256" key="1">
    <source>
        <dbReference type="ARBA" id="ARBA00022630"/>
    </source>
</evidence>
<feature type="binding site" evidence="4">
    <location>
        <position position="191"/>
    </location>
    <ligand>
        <name>FAD</name>
        <dbReference type="ChEBI" id="CHEBI:57692"/>
    </ligand>
</feature>
<dbReference type="GO" id="GO:0016627">
    <property type="term" value="F:oxidoreductase activity, acting on the CH-CH group of donors"/>
    <property type="evidence" value="ECO:0007669"/>
    <property type="project" value="InterPro"/>
</dbReference>
<dbReference type="InterPro" id="IPR004925">
    <property type="entry name" value="HpaB/PvcC/4-BUDH"/>
</dbReference>
<dbReference type="SUPFAM" id="SSF56645">
    <property type="entry name" value="Acyl-CoA dehydrogenase NM domain-like"/>
    <property type="match status" value="1"/>
</dbReference>
<dbReference type="InterPro" id="IPR024719">
    <property type="entry name" value="HpaB/PvcC/4-BUDH_C"/>
</dbReference>
<dbReference type="InterPro" id="IPR046373">
    <property type="entry name" value="Acyl-CoA_Oxase/DH_mid-dom_sf"/>
</dbReference>
<evidence type="ECO:0000256" key="2">
    <source>
        <dbReference type="ARBA" id="ARBA00022827"/>
    </source>
</evidence>
<organism evidence="7 8">
    <name type="scientific">Metallumcola ferriviriculae</name>
    <dbReference type="NCBI Taxonomy" id="3039180"/>
    <lineage>
        <taxon>Bacteria</taxon>
        <taxon>Bacillati</taxon>
        <taxon>Bacillota</taxon>
        <taxon>Clostridia</taxon>
        <taxon>Neomoorellales</taxon>
        <taxon>Desulfitibacteraceae</taxon>
        <taxon>Metallumcola</taxon>
    </lineage>
</organism>
<dbReference type="AlphaFoldDB" id="A0AAU0UP39"/>
<dbReference type="KEGG" id="dbc:MFMK1_002130"/>
<dbReference type="Pfam" id="PF03241">
    <property type="entry name" value="HpaB"/>
    <property type="match status" value="1"/>
</dbReference>
<dbReference type="Gene3D" id="1.20.140.10">
    <property type="entry name" value="Butyryl-CoA Dehydrogenase, subunit A, domain 3"/>
    <property type="match status" value="1"/>
</dbReference>
<evidence type="ECO:0000256" key="3">
    <source>
        <dbReference type="ARBA" id="ARBA00023002"/>
    </source>
</evidence>
<proteinExistence type="predicted"/>
<keyword evidence="3" id="KW-0560">Oxidoreductase</keyword>
<protein>
    <submittedName>
        <fullName evidence="7">4-hydroxybutyryl-CoA dehydratase</fullName>
    </submittedName>
</protein>
<dbReference type="SUPFAM" id="SSF47203">
    <property type="entry name" value="Acyl-CoA dehydrogenase C-terminal domain-like"/>
    <property type="match status" value="1"/>
</dbReference>
<reference evidence="7 8" key="1">
    <citation type="submission" date="2023-04" db="EMBL/GenBank/DDBJ databases">
        <authorList>
            <person name="Hsu D."/>
        </authorList>
    </citation>
    <scope>NUCLEOTIDE SEQUENCE [LARGE SCALE GENOMIC DNA]</scope>
    <source>
        <strain evidence="7 8">MK1</strain>
    </source>
</reference>
<dbReference type="InterPro" id="IPR024674">
    <property type="entry name" value="HpaB/PvcC/4-BUDH_N"/>
</dbReference>
<feature type="domain" description="HpaB/PvcC/4-BUDH N-terminal" evidence="6">
    <location>
        <begin position="5"/>
        <end position="276"/>
    </location>
</feature>
<evidence type="ECO:0000259" key="6">
    <source>
        <dbReference type="Pfam" id="PF11794"/>
    </source>
</evidence>
<dbReference type="PANTHER" id="PTHR36117:SF3">
    <property type="entry name" value="4-HYDROXYPHENYLACETATE 3-MONOOXYGENASE-RELATED"/>
    <property type="match status" value="1"/>
</dbReference>
<keyword evidence="2 4" id="KW-0274">FAD</keyword>